<gene>
    <name evidence="5" type="ORF">LOTGIDRAFT_236975</name>
</gene>
<reference evidence="5 6" key="1">
    <citation type="journal article" date="2013" name="Nature">
        <title>Insights into bilaterian evolution from three spiralian genomes.</title>
        <authorList>
            <person name="Simakov O."/>
            <person name="Marletaz F."/>
            <person name="Cho S.J."/>
            <person name="Edsinger-Gonzales E."/>
            <person name="Havlak P."/>
            <person name="Hellsten U."/>
            <person name="Kuo D.H."/>
            <person name="Larsson T."/>
            <person name="Lv J."/>
            <person name="Arendt D."/>
            <person name="Savage R."/>
            <person name="Osoegawa K."/>
            <person name="de Jong P."/>
            <person name="Grimwood J."/>
            <person name="Chapman J.A."/>
            <person name="Shapiro H."/>
            <person name="Aerts A."/>
            <person name="Otillar R.P."/>
            <person name="Terry A.Y."/>
            <person name="Boore J.L."/>
            <person name="Grigoriev I.V."/>
            <person name="Lindberg D.R."/>
            <person name="Seaver E.C."/>
            <person name="Weisblat D.A."/>
            <person name="Putnam N.H."/>
            <person name="Rokhsar D.S."/>
        </authorList>
    </citation>
    <scope>NUCLEOTIDE SEQUENCE [LARGE SCALE GENOMIC DNA]</scope>
</reference>
<dbReference type="RefSeq" id="XP_009066837.1">
    <property type="nucleotide sequence ID" value="XM_009068589.1"/>
</dbReference>
<evidence type="ECO:0000256" key="2">
    <source>
        <dbReference type="SAM" id="Phobius"/>
    </source>
</evidence>
<feature type="region of interest" description="Disordered" evidence="1">
    <location>
        <begin position="228"/>
        <end position="249"/>
    </location>
</feature>
<feature type="compositionally biased region" description="Polar residues" evidence="1">
    <location>
        <begin position="129"/>
        <end position="144"/>
    </location>
</feature>
<evidence type="ECO:0000259" key="4">
    <source>
        <dbReference type="PROSITE" id="PS00022"/>
    </source>
</evidence>
<keyword evidence="2" id="KW-0472">Membrane</keyword>
<feature type="region of interest" description="Disordered" evidence="1">
    <location>
        <begin position="63"/>
        <end position="144"/>
    </location>
</feature>
<dbReference type="AlphaFoldDB" id="V4B2D1"/>
<evidence type="ECO:0000313" key="5">
    <source>
        <dbReference type="EMBL" id="ESO82484.1"/>
    </source>
</evidence>
<dbReference type="HOGENOM" id="CLU_493724_0_0_1"/>
<dbReference type="OMA" id="ITWISIS"/>
<name>V4B2D1_LOTGI</name>
<dbReference type="Proteomes" id="UP000030746">
    <property type="component" value="Unassembled WGS sequence"/>
</dbReference>
<keyword evidence="3" id="KW-0732">Signal</keyword>
<keyword evidence="6" id="KW-1185">Reference proteome</keyword>
<sequence>MSTTEFSMNLRISLLIAAYFVNVFADQSKWIIHDEVNSLKDDVEFMSQELLIPVKTKTIAKSKPVKVTSPLKPHIDQSKPELVQSSKNIDNTNEKRQSPPSLEDEFSSKELLPVKSKQTIPPNPVKPKSVSNPKAKQSLTKTTVNQPCKEKDVKCLLAKENLLLAITPKSLGAGRPESVIDNHYINSATHNNELSTQQANSHIQESEEEESDDDILRSISDESINRYRRQVAPSDGGSGAGFFEESTTTNENPEFSIELAITLEDSDTDGSLTDAEKLKLRTDFETELTKRFSFMPGFKYIKVSTDDITLDSKNRPQAKFDIVLDGNTIGALGSNPEERKENYTTTLRQAGDVFSSTDEISGSKTLPIDIKVDDFITKLDILLSDVCESDQPCDPGYICSPGKTTTGEYEGSCVHACYASKLNELCQNGAICTLDGDNQPYCQCGTKNSGVFCEKEEPVTSGELSTAEVVGITVGTLLAIAALASCFFFIVFCRKRSEKDMEYSYYGDDDNLMQGYLDQSSNLGISNMYIDRPRISIQPLDIYNDPAMGTHA</sequence>
<evidence type="ECO:0000313" key="6">
    <source>
        <dbReference type="Proteomes" id="UP000030746"/>
    </source>
</evidence>
<feature type="chain" id="PRO_5004719224" description="EGF-like domain-containing protein" evidence="3">
    <location>
        <begin position="26"/>
        <end position="552"/>
    </location>
</feature>
<keyword evidence="2" id="KW-1133">Transmembrane helix</keyword>
<evidence type="ECO:0000256" key="1">
    <source>
        <dbReference type="SAM" id="MobiDB-lite"/>
    </source>
</evidence>
<keyword evidence="2" id="KW-0812">Transmembrane</keyword>
<dbReference type="PROSITE" id="PS00022">
    <property type="entry name" value="EGF_1"/>
    <property type="match status" value="1"/>
</dbReference>
<dbReference type="CTD" id="20250305"/>
<protein>
    <recommendedName>
        <fullName evidence="4">EGF-like domain-containing protein</fullName>
    </recommendedName>
</protein>
<feature type="region of interest" description="Disordered" evidence="1">
    <location>
        <begin position="195"/>
        <end position="215"/>
    </location>
</feature>
<dbReference type="EMBL" id="KB203888">
    <property type="protein sequence ID" value="ESO82484.1"/>
    <property type="molecule type" value="Genomic_DNA"/>
</dbReference>
<feature type="signal peptide" evidence="3">
    <location>
        <begin position="1"/>
        <end position="25"/>
    </location>
</feature>
<dbReference type="GeneID" id="20250305"/>
<dbReference type="KEGG" id="lgi:LOTGIDRAFT_236975"/>
<accession>V4B2D1</accession>
<feature type="transmembrane region" description="Helical" evidence="2">
    <location>
        <begin position="469"/>
        <end position="492"/>
    </location>
</feature>
<organism evidence="5 6">
    <name type="scientific">Lottia gigantea</name>
    <name type="common">Giant owl limpet</name>
    <dbReference type="NCBI Taxonomy" id="225164"/>
    <lineage>
        <taxon>Eukaryota</taxon>
        <taxon>Metazoa</taxon>
        <taxon>Spiralia</taxon>
        <taxon>Lophotrochozoa</taxon>
        <taxon>Mollusca</taxon>
        <taxon>Gastropoda</taxon>
        <taxon>Patellogastropoda</taxon>
        <taxon>Lottioidea</taxon>
        <taxon>Lottiidae</taxon>
        <taxon>Lottia</taxon>
    </lineage>
</organism>
<evidence type="ECO:0000256" key="3">
    <source>
        <dbReference type="SAM" id="SignalP"/>
    </source>
</evidence>
<dbReference type="OrthoDB" id="6096304at2759"/>
<feature type="domain" description="EGF-like" evidence="4">
    <location>
        <begin position="442"/>
        <end position="453"/>
    </location>
</feature>
<dbReference type="InterPro" id="IPR000742">
    <property type="entry name" value="EGF"/>
</dbReference>
<proteinExistence type="predicted"/>